<proteinExistence type="predicted"/>
<comment type="caution">
    <text evidence="1">The sequence shown here is derived from an EMBL/GenBank/DDBJ whole genome shotgun (WGS) entry which is preliminary data.</text>
</comment>
<dbReference type="AlphaFoldDB" id="A0A9Q3CXA9"/>
<sequence length="105" mass="11635">MILRGIRGHSTAIFGLAENTPILISSGEERKLIFFIARGAVHSVVGTPYLADNRATGEHSQDIGEALSYKEPYGRRFFIPICSAETREWNLSLPKGIEMCNAKQI</sequence>
<name>A0A9Q3CXA9_9BASI</name>
<dbReference type="OrthoDB" id="778454at2759"/>
<dbReference type="EMBL" id="AVOT02011191">
    <property type="protein sequence ID" value="MBW0491643.1"/>
    <property type="molecule type" value="Genomic_DNA"/>
</dbReference>
<evidence type="ECO:0000313" key="2">
    <source>
        <dbReference type="Proteomes" id="UP000765509"/>
    </source>
</evidence>
<gene>
    <name evidence="1" type="ORF">O181_031358</name>
</gene>
<evidence type="ECO:0000313" key="1">
    <source>
        <dbReference type="EMBL" id="MBW0491643.1"/>
    </source>
</evidence>
<reference evidence="1" key="1">
    <citation type="submission" date="2021-03" db="EMBL/GenBank/DDBJ databases">
        <title>Draft genome sequence of rust myrtle Austropuccinia psidii MF-1, a brazilian biotype.</title>
        <authorList>
            <person name="Quecine M.C."/>
            <person name="Pachon D.M.R."/>
            <person name="Bonatelli M.L."/>
            <person name="Correr F.H."/>
            <person name="Franceschini L.M."/>
            <person name="Leite T.F."/>
            <person name="Margarido G.R.A."/>
            <person name="Almeida C.A."/>
            <person name="Ferrarezi J.A."/>
            <person name="Labate C.A."/>
        </authorList>
    </citation>
    <scope>NUCLEOTIDE SEQUENCE</scope>
    <source>
        <strain evidence="1">MF-1</strain>
    </source>
</reference>
<keyword evidence="2" id="KW-1185">Reference proteome</keyword>
<organism evidence="1 2">
    <name type="scientific">Austropuccinia psidii MF-1</name>
    <dbReference type="NCBI Taxonomy" id="1389203"/>
    <lineage>
        <taxon>Eukaryota</taxon>
        <taxon>Fungi</taxon>
        <taxon>Dikarya</taxon>
        <taxon>Basidiomycota</taxon>
        <taxon>Pucciniomycotina</taxon>
        <taxon>Pucciniomycetes</taxon>
        <taxon>Pucciniales</taxon>
        <taxon>Sphaerophragmiaceae</taxon>
        <taxon>Austropuccinia</taxon>
    </lineage>
</organism>
<accession>A0A9Q3CXA9</accession>
<protein>
    <submittedName>
        <fullName evidence="1">Uncharacterized protein</fullName>
    </submittedName>
</protein>
<dbReference type="Proteomes" id="UP000765509">
    <property type="component" value="Unassembled WGS sequence"/>
</dbReference>